<feature type="transmembrane region" description="Helical" evidence="5">
    <location>
        <begin position="450"/>
        <end position="471"/>
    </location>
</feature>
<evidence type="ECO:0000256" key="5">
    <source>
        <dbReference type="SAM" id="Phobius"/>
    </source>
</evidence>
<feature type="transmembrane region" description="Helical" evidence="5">
    <location>
        <begin position="118"/>
        <end position="139"/>
    </location>
</feature>
<feature type="transmembrane region" description="Helical" evidence="5">
    <location>
        <begin position="213"/>
        <end position="237"/>
    </location>
</feature>
<feature type="transmembrane region" description="Helical" evidence="5">
    <location>
        <begin position="320"/>
        <end position="340"/>
    </location>
</feature>
<dbReference type="PROSITE" id="PS50850">
    <property type="entry name" value="MFS"/>
    <property type="match status" value="1"/>
</dbReference>
<feature type="transmembrane region" description="Helical" evidence="5">
    <location>
        <begin position="186"/>
        <end position="206"/>
    </location>
</feature>
<feature type="transmembrane region" description="Helical" evidence="5">
    <location>
        <begin position="243"/>
        <end position="262"/>
    </location>
</feature>
<evidence type="ECO:0000313" key="7">
    <source>
        <dbReference type="EMBL" id="MDU0327002.1"/>
    </source>
</evidence>
<dbReference type="Gene3D" id="1.20.1250.20">
    <property type="entry name" value="MFS general substrate transporter like domains"/>
    <property type="match status" value="1"/>
</dbReference>
<feature type="transmembrane region" description="Helical" evidence="5">
    <location>
        <begin position="26"/>
        <end position="49"/>
    </location>
</feature>
<protein>
    <submittedName>
        <fullName evidence="7">MFS transporter</fullName>
    </submittedName>
</protein>
<feature type="transmembrane region" description="Helical" evidence="5">
    <location>
        <begin position="352"/>
        <end position="374"/>
    </location>
</feature>
<dbReference type="PANTHER" id="PTHR42718:SF39">
    <property type="entry name" value="ACTINORHODIN TRANSPORTER-RELATED"/>
    <property type="match status" value="1"/>
</dbReference>
<keyword evidence="4 5" id="KW-0472">Membrane</keyword>
<dbReference type="SUPFAM" id="SSF103473">
    <property type="entry name" value="MFS general substrate transporter"/>
    <property type="match status" value="2"/>
</dbReference>
<feature type="transmembrane region" description="Helical" evidence="5">
    <location>
        <begin position="151"/>
        <end position="174"/>
    </location>
</feature>
<reference evidence="7 8" key="1">
    <citation type="submission" date="2023-09" db="EMBL/GenBank/DDBJ databases">
        <title>Microbacterium fusihabitans sp. nov., Microbacterium phycihabitans sp. nov., and Microbacterium cervinum sp. nov., isolated from dried seaweeds of beach.</title>
        <authorList>
            <person name="Lee S.D."/>
        </authorList>
    </citation>
    <scope>NUCLEOTIDE SEQUENCE [LARGE SCALE GENOMIC DNA]</scope>
    <source>
        <strain evidence="7 8">KSW2-21</strain>
    </source>
</reference>
<dbReference type="Pfam" id="PF07690">
    <property type="entry name" value="MFS_1"/>
    <property type="match status" value="2"/>
</dbReference>
<keyword evidence="3 5" id="KW-1133">Transmembrane helix</keyword>
<evidence type="ECO:0000256" key="3">
    <source>
        <dbReference type="ARBA" id="ARBA00022989"/>
    </source>
</evidence>
<evidence type="ECO:0000259" key="6">
    <source>
        <dbReference type="PROSITE" id="PS50850"/>
    </source>
</evidence>
<feature type="domain" description="Major facilitator superfamily (MFS) profile" evidence="6">
    <location>
        <begin position="27"/>
        <end position="476"/>
    </location>
</feature>
<evidence type="ECO:0000256" key="1">
    <source>
        <dbReference type="ARBA" id="ARBA00004651"/>
    </source>
</evidence>
<feature type="transmembrane region" description="Helical" evidence="5">
    <location>
        <begin position="93"/>
        <end position="112"/>
    </location>
</feature>
<evidence type="ECO:0000313" key="8">
    <source>
        <dbReference type="Proteomes" id="UP001256673"/>
    </source>
</evidence>
<evidence type="ECO:0000256" key="4">
    <source>
        <dbReference type="ARBA" id="ARBA00023136"/>
    </source>
</evidence>
<feature type="transmembrane region" description="Helical" evidence="5">
    <location>
        <begin position="380"/>
        <end position="405"/>
    </location>
</feature>
<comment type="subcellular location">
    <subcellularLocation>
        <location evidence="1">Cell membrane</location>
        <topology evidence="1">Multi-pass membrane protein</topology>
    </subcellularLocation>
</comment>
<dbReference type="Gene3D" id="1.20.1720.10">
    <property type="entry name" value="Multidrug resistance protein D"/>
    <property type="match status" value="1"/>
</dbReference>
<keyword evidence="2 5" id="KW-0812">Transmembrane</keyword>
<dbReference type="Proteomes" id="UP001256673">
    <property type="component" value="Unassembled WGS sequence"/>
</dbReference>
<gene>
    <name evidence="7" type="ORF">RWH43_09565</name>
</gene>
<dbReference type="RefSeq" id="WP_316001332.1">
    <property type="nucleotide sequence ID" value="NZ_JAWDIU010000002.1"/>
</dbReference>
<name>A0ABU3RVT9_9MICO</name>
<comment type="caution">
    <text evidence="7">The sequence shown here is derived from an EMBL/GenBank/DDBJ whole genome shotgun (WGS) entry which is preliminary data.</text>
</comment>
<proteinExistence type="predicted"/>
<dbReference type="InterPro" id="IPR011701">
    <property type="entry name" value="MFS"/>
</dbReference>
<feature type="transmembrane region" description="Helical" evidence="5">
    <location>
        <begin position="289"/>
        <end position="308"/>
    </location>
</feature>
<dbReference type="EMBL" id="JAWDIU010000002">
    <property type="protein sequence ID" value="MDU0327002.1"/>
    <property type="molecule type" value="Genomic_DNA"/>
</dbReference>
<dbReference type="InterPro" id="IPR020846">
    <property type="entry name" value="MFS_dom"/>
</dbReference>
<dbReference type="PANTHER" id="PTHR42718">
    <property type="entry name" value="MAJOR FACILITATOR SUPERFAMILY MULTIDRUG TRANSPORTER MFSC"/>
    <property type="match status" value="1"/>
</dbReference>
<feature type="transmembrane region" description="Helical" evidence="5">
    <location>
        <begin position="61"/>
        <end position="81"/>
    </location>
</feature>
<feature type="transmembrane region" description="Helical" evidence="5">
    <location>
        <begin position="426"/>
        <end position="444"/>
    </location>
</feature>
<evidence type="ECO:0000256" key="2">
    <source>
        <dbReference type="ARBA" id="ARBA00022692"/>
    </source>
</evidence>
<dbReference type="CDD" id="cd17321">
    <property type="entry name" value="MFS_MMR_MDR_like"/>
    <property type="match status" value="1"/>
</dbReference>
<accession>A0ABU3RVT9</accession>
<dbReference type="InterPro" id="IPR036259">
    <property type="entry name" value="MFS_trans_sf"/>
</dbReference>
<sequence>MTSTAHPQTGSAPIPLRPGAFDVPTWRYVGFLLGPFAGTFAFNAVTVTLPALRDRFGAGDVALELVVAGYGIPFAVFLILGGRLGDRFGRHRLFVIGMGLFLASAIACAVAPSIETLIAARVAQGLGAALCTPQVLATIQATSQGPARTRAIAAFGASGGIGAAVGQVAGGALAATSFGPVEGWRAVFVVVALIAVAAIVCAPLAPRSRAHEVVAIDLVGSAVLAVGILAASVALTFGPAWGWSWPVWAVLALAAVALVAMWRHQNAIERSGRVPLLPPSVLRLRPLQLGLVAAALFFAGYSALLYVFPRAVEGGGLTSLQAGMALLPFAVVFAGMSLAVARIQSRLGDATLVLGVSLQIVALVAMTATLAFAWGSDIGLWLQPALVLLGAGQALIFSPLTQLVVREVPVEAAGLSGGMFSTAQQLALSFGVIVIGSVVTVTGVTGRDELVAGLVLDIGLAVAVLVLAMVLRARGRRGV</sequence>
<keyword evidence="8" id="KW-1185">Reference proteome</keyword>
<organism evidence="7 8">
    <name type="scientific">Microbacterium algihabitans</name>
    <dbReference type="NCBI Taxonomy" id="3075992"/>
    <lineage>
        <taxon>Bacteria</taxon>
        <taxon>Bacillati</taxon>
        <taxon>Actinomycetota</taxon>
        <taxon>Actinomycetes</taxon>
        <taxon>Micrococcales</taxon>
        <taxon>Microbacteriaceae</taxon>
        <taxon>Microbacterium</taxon>
    </lineage>
</organism>